<evidence type="ECO:0000259" key="1">
    <source>
        <dbReference type="Pfam" id="PF08608"/>
    </source>
</evidence>
<dbReference type="RefSeq" id="WP_387712522.1">
    <property type="nucleotide sequence ID" value="NZ_JBIAPI010000001.1"/>
</dbReference>
<gene>
    <name evidence="3" type="ORF">ACFYV7_01635</name>
</gene>
<dbReference type="InterPro" id="IPR034660">
    <property type="entry name" value="DinB/YfiT-like"/>
</dbReference>
<comment type="caution">
    <text evidence="3">The sequence shown here is derived from an EMBL/GenBank/DDBJ whole genome shotgun (WGS) entry which is preliminary data.</text>
</comment>
<dbReference type="NCBIfam" id="TIGR03084">
    <property type="entry name" value="TIGR03084 family metal-binding protein"/>
    <property type="match status" value="1"/>
</dbReference>
<dbReference type="InterPro" id="IPR017517">
    <property type="entry name" value="Maleyloyr_isom"/>
</dbReference>
<evidence type="ECO:0000313" key="4">
    <source>
        <dbReference type="Proteomes" id="UP001601948"/>
    </source>
</evidence>
<dbReference type="InterPro" id="IPR013917">
    <property type="entry name" value="tRNA_wybutosine-synth"/>
</dbReference>
<accession>A0ABW6QJS5</accession>
<dbReference type="EMBL" id="JBIAPI010000001">
    <property type="protein sequence ID" value="MFF3221470.1"/>
    <property type="molecule type" value="Genomic_DNA"/>
</dbReference>
<proteinExistence type="predicted"/>
<dbReference type="Gene3D" id="1.20.120.450">
    <property type="entry name" value="dinb family like domain"/>
    <property type="match status" value="1"/>
</dbReference>
<dbReference type="Pfam" id="PF08608">
    <property type="entry name" value="Wyosine_form"/>
    <property type="match status" value="1"/>
</dbReference>
<name>A0ABW6QJS5_9NOCA</name>
<feature type="domain" description="Mycothiol-dependent maleylpyruvate isomerase metal-binding" evidence="2">
    <location>
        <begin position="11"/>
        <end position="147"/>
    </location>
</feature>
<feature type="domain" description="tRNA wybutosine-synthesis" evidence="1">
    <location>
        <begin position="183"/>
        <end position="231"/>
    </location>
</feature>
<dbReference type="NCBIfam" id="TIGR03083">
    <property type="entry name" value="maleylpyruvate isomerase family mycothiol-dependent enzyme"/>
    <property type="match status" value="1"/>
</dbReference>
<keyword evidence="4" id="KW-1185">Reference proteome</keyword>
<dbReference type="Proteomes" id="UP001601948">
    <property type="component" value="Unassembled WGS sequence"/>
</dbReference>
<evidence type="ECO:0000259" key="2">
    <source>
        <dbReference type="Pfam" id="PF11716"/>
    </source>
</evidence>
<protein>
    <submittedName>
        <fullName evidence="3">TIGR03084 family metal-binding protein</fullName>
    </submittedName>
</protein>
<dbReference type="Pfam" id="PF11716">
    <property type="entry name" value="MDMPI_N"/>
    <property type="match status" value="1"/>
</dbReference>
<dbReference type="SUPFAM" id="SSF109854">
    <property type="entry name" value="DinB/YfiT-like putative metalloenzymes"/>
    <property type="match status" value="1"/>
</dbReference>
<dbReference type="InterPro" id="IPR017518">
    <property type="entry name" value="CHP03084"/>
</dbReference>
<dbReference type="InterPro" id="IPR024344">
    <property type="entry name" value="MDMPI_metal-binding"/>
</dbReference>
<organism evidence="3 4">
    <name type="scientific">Nocardia suismassiliense</name>
    <dbReference type="NCBI Taxonomy" id="2077092"/>
    <lineage>
        <taxon>Bacteria</taxon>
        <taxon>Bacillati</taxon>
        <taxon>Actinomycetota</taxon>
        <taxon>Actinomycetes</taxon>
        <taxon>Mycobacteriales</taxon>
        <taxon>Nocardiaceae</taxon>
        <taxon>Nocardia</taxon>
    </lineage>
</organism>
<evidence type="ECO:0000313" key="3">
    <source>
        <dbReference type="EMBL" id="MFF3221470.1"/>
    </source>
</evidence>
<sequence length="263" mass="27978">MADLEALLNDFADECADLEGIVAPLAAADWARATPAPGWTIAHQIGHLAWTDEVATLAAADADRFQQLVVEAAPKATTFVDEAAEEAATAPPAELLDRWHRGRKSLTDALRAVPAGSKLPWFGPPMSAASMITARIMETWAHGQDVADALGVVRTPTARLRTVAHIGVRTRNFAYTVHGKTPPTEEFRVELTAPDGSIWSWGPEDAAQRVTGSALDFCLLVTQRRHPDDLAIEAVGADAAVWLTLAQAFAGPTGTGRTAGQFA</sequence>
<reference evidence="3 4" key="1">
    <citation type="submission" date="2024-10" db="EMBL/GenBank/DDBJ databases">
        <title>The Natural Products Discovery Center: Release of the First 8490 Sequenced Strains for Exploring Actinobacteria Biosynthetic Diversity.</title>
        <authorList>
            <person name="Kalkreuter E."/>
            <person name="Kautsar S.A."/>
            <person name="Yang D."/>
            <person name="Bader C.D."/>
            <person name="Teijaro C.N."/>
            <person name="Fluegel L."/>
            <person name="Davis C.M."/>
            <person name="Simpson J.R."/>
            <person name="Lauterbach L."/>
            <person name="Steele A.D."/>
            <person name="Gui C."/>
            <person name="Meng S."/>
            <person name="Li G."/>
            <person name="Viehrig K."/>
            <person name="Ye F."/>
            <person name="Su P."/>
            <person name="Kiefer A.F."/>
            <person name="Nichols A."/>
            <person name="Cepeda A.J."/>
            <person name="Yan W."/>
            <person name="Fan B."/>
            <person name="Jiang Y."/>
            <person name="Adhikari A."/>
            <person name="Zheng C.-J."/>
            <person name="Schuster L."/>
            <person name="Cowan T.M."/>
            <person name="Smanski M.J."/>
            <person name="Chevrette M.G."/>
            <person name="De Carvalho L.P.S."/>
            <person name="Shen B."/>
        </authorList>
    </citation>
    <scope>NUCLEOTIDE SEQUENCE [LARGE SCALE GENOMIC DNA]</scope>
    <source>
        <strain evidence="3 4">NPDC003040</strain>
    </source>
</reference>